<organism evidence="11 12">
    <name type="scientific">Sphagnum jensenii</name>
    <dbReference type="NCBI Taxonomy" id="128206"/>
    <lineage>
        <taxon>Eukaryota</taxon>
        <taxon>Viridiplantae</taxon>
        <taxon>Streptophyta</taxon>
        <taxon>Embryophyta</taxon>
        <taxon>Bryophyta</taxon>
        <taxon>Sphagnophytina</taxon>
        <taxon>Sphagnopsida</taxon>
        <taxon>Sphagnales</taxon>
        <taxon>Sphagnaceae</taxon>
        <taxon>Sphagnum</taxon>
    </lineage>
</organism>
<dbReference type="CDD" id="cd14066">
    <property type="entry name" value="STKc_IRAK"/>
    <property type="match status" value="1"/>
</dbReference>
<gene>
    <name evidence="11" type="ORF">CSSPJE1EN1_LOCUS1288</name>
</gene>
<feature type="region of interest" description="Disordered" evidence="7">
    <location>
        <begin position="92"/>
        <end position="174"/>
    </location>
</feature>
<feature type="transmembrane region" description="Helical" evidence="8">
    <location>
        <begin position="380"/>
        <end position="403"/>
    </location>
</feature>
<keyword evidence="8" id="KW-0472">Membrane</keyword>
<proteinExistence type="predicted"/>
<dbReference type="InterPro" id="IPR011009">
    <property type="entry name" value="Kinase-like_dom_sf"/>
</dbReference>
<dbReference type="PROSITE" id="PS00108">
    <property type="entry name" value="PROTEIN_KINASE_ST"/>
    <property type="match status" value="1"/>
</dbReference>
<protein>
    <recommendedName>
        <fullName evidence="10">Protein kinase domain-containing protein</fullName>
    </recommendedName>
</protein>
<keyword evidence="4" id="KW-0418">Kinase</keyword>
<evidence type="ECO:0000259" key="10">
    <source>
        <dbReference type="PROSITE" id="PS50011"/>
    </source>
</evidence>
<feature type="signal peptide" evidence="9">
    <location>
        <begin position="1"/>
        <end position="19"/>
    </location>
</feature>
<name>A0ABP0VRW7_9BRYO</name>
<dbReference type="PROSITE" id="PS00107">
    <property type="entry name" value="PROTEIN_KINASE_ATP"/>
    <property type="match status" value="1"/>
</dbReference>
<evidence type="ECO:0000313" key="12">
    <source>
        <dbReference type="Proteomes" id="UP001497444"/>
    </source>
</evidence>
<keyword evidence="3 6" id="KW-0547">Nucleotide-binding</keyword>
<keyword evidence="5 6" id="KW-0067">ATP-binding</keyword>
<evidence type="ECO:0000256" key="1">
    <source>
        <dbReference type="ARBA" id="ARBA00022527"/>
    </source>
</evidence>
<feature type="compositionally biased region" description="Low complexity" evidence="7">
    <location>
        <begin position="103"/>
        <end position="117"/>
    </location>
</feature>
<feature type="compositionally biased region" description="Low complexity" evidence="7">
    <location>
        <begin position="149"/>
        <end position="168"/>
    </location>
</feature>
<sequence>MCSNACMFAGFLLPGLVLATILLGSLGGHGMPPLLCLLTTPPMITAPYSYVMGHYLMLQILFLPAAAPLPIAGAISGQEIQDLHRVPSSVPPLATWHHTNHNRSSPAHAARARSPAPVQVPSVTAPAPTHHAHVPRSTVPAPTHRAHVPRATAPAPTHHAPVPQATAPVPVPHIPPASVSVPPAHPPPPTPTVFPPPPIPMVFPPPSNNSHECTSLCPAGYTNSVPGSPCGCVIPIQVELQLGINLETLFPLVSEFAKELAVGLFLLPSQVRIVGAKAADQNQEETDVSADFVPLVTKFDNTTADLLSSRFWNHQVMLNDTLFGSYSVISITYPGLPPSPPSQAPYYTRSNTPPPGDGGAADHPFGVVIKKKGHGGSYKIAIIVLASAMAAVICVGVLGFMVMRWRGSTAPIEPVLAASATQRSACSVGGSMLSGSSITRSTSMSLGSSMKSYTGTVKTFSLAELNRATENFNPENVVGEGGFGKVYQGVLDNGVLVAVKVLNCNDNNQQGGREFVAEVQMLSRLHHRNLVKLIGICTEDPERCLVYELIPNGSVESHLHGLSKSKPPYILNNPLDWEARVKIALGSARGLAYLHEDSTPRVIHRDFKASNILLEDDFTPKVSDFGLAKAAGEVGNSQPISTQVVGTFGYVAPEYAMTGHLLVKSDVYSYGVVLLELLTGRKPVDMSRPAGEEHLVTWARPLLTSDEGLHILVDSDLRNNFPLDSFRKVATIASRCVQPEASNRPFMGEVVQALKLVSVVSEASNSGPRDDLSAHNHRNGIPLDRRSRFFPDTSFVSIDSDSGRLNLRNVDRGWPLSASAVFTGSGRYLRELSDSFRRHSASGPLKTKGNKLSAWDRFRGAKAVTKSDHGATTHDKQRGDREHPKMWT</sequence>
<evidence type="ECO:0000256" key="6">
    <source>
        <dbReference type="PROSITE-ProRule" id="PRU10141"/>
    </source>
</evidence>
<keyword evidence="8" id="KW-1133">Transmembrane helix</keyword>
<feature type="domain" description="Protein kinase" evidence="10">
    <location>
        <begin position="472"/>
        <end position="757"/>
    </location>
</feature>
<dbReference type="InterPro" id="IPR017441">
    <property type="entry name" value="Protein_kinase_ATP_BS"/>
</dbReference>
<dbReference type="Gene3D" id="1.10.510.10">
    <property type="entry name" value="Transferase(Phosphotransferase) domain 1"/>
    <property type="match status" value="1"/>
</dbReference>
<keyword evidence="8" id="KW-0812">Transmembrane</keyword>
<evidence type="ECO:0000256" key="7">
    <source>
        <dbReference type="SAM" id="MobiDB-lite"/>
    </source>
</evidence>
<evidence type="ECO:0000256" key="3">
    <source>
        <dbReference type="ARBA" id="ARBA00022741"/>
    </source>
</evidence>
<accession>A0ABP0VRW7</accession>
<dbReference type="Pfam" id="PF23180">
    <property type="entry name" value="ALE2_N"/>
    <property type="match status" value="1"/>
</dbReference>
<dbReference type="Pfam" id="PF07714">
    <property type="entry name" value="PK_Tyr_Ser-Thr"/>
    <property type="match status" value="1"/>
</dbReference>
<reference evidence="11 12" key="1">
    <citation type="submission" date="2024-02" db="EMBL/GenBank/DDBJ databases">
        <authorList>
            <consortium name="ELIXIR-Norway"/>
            <consortium name="Elixir Norway"/>
        </authorList>
    </citation>
    <scope>NUCLEOTIDE SEQUENCE [LARGE SCALE GENOMIC DNA]</scope>
</reference>
<evidence type="ECO:0000313" key="11">
    <source>
        <dbReference type="EMBL" id="CAK9255810.1"/>
    </source>
</evidence>
<dbReference type="Gene3D" id="3.30.200.20">
    <property type="entry name" value="Phosphorylase Kinase, domain 1"/>
    <property type="match status" value="1"/>
</dbReference>
<dbReference type="PANTHER" id="PTHR47989">
    <property type="entry name" value="OS01G0750732 PROTEIN"/>
    <property type="match status" value="1"/>
</dbReference>
<dbReference type="InterPro" id="IPR008271">
    <property type="entry name" value="Ser/Thr_kinase_AS"/>
</dbReference>
<keyword evidence="12" id="KW-1185">Reference proteome</keyword>
<evidence type="ECO:0000256" key="9">
    <source>
        <dbReference type="SAM" id="SignalP"/>
    </source>
</evidence>
<dbReference type="InterPro" id="IPR057597">
    <property type="entry name" value="ALE2_N"/>
</dbReference>
<dbReference type="EMBL" id="OZ020096">
    <property type="protein sequence ID" value="CAK9255810.1"/>
    <property type="molecule type" value="Genomic_DNA"/>
</dbReference>
<feature type="binding site" evidence="6">
    <location>
        <position position="500"/>
    </location>
    <ligand>
        <name>ATP</name>
        <dbReference type="ChEBI" id="CHEBI:30616"/>
    </ligand>
</feature>
<dbReference type="PROSITE" id="PS50011">
    <property type="entry name" value="PROTEIN_KINASE_DOM"/>
    <property type="match status" value="1"/>
</dbReference>
<evidence type="ECO:0000256" key="8">
    <source>
        <dbReference type="SAM" id="Phobius"/>
    </source>
</evidence>
<dbReference type="InterPro" id="IPR001245">
    <property type="entry name" value="Ser-Thr/Tyr_kinase_cat_dom"/>
</dbReference>
<evidence type="ECO:0000256" key="4">
    <source>
        <dbReference type="ARBA" id="ARBA00022777"/>
    </source>
</evidence>
<dbReference type="SUPFAM" id="SSF56112">
    <property type="entry name" value="Protein kinase-like (PK-like)"/>
    <property type="match status" value="1"/>
</dbReference>
<feature type="transmembrane region" description="Helical" evidence="8">
    <location>
        <begin position="52"/>
        <end position="75"/>
    </location>
</feature>
<keyword evidence="2" id="KW-0808">Transferase</keyword>
<dbReference type="Proteomes" id="UP001497444">
    <property type="component" value="Chromosome 1"/>
</dbReference>
<dbReference type="InterPro" id="IPR000719">
    <property type="entry name" value="Prot_kinase_dom"/>
</dbReference>
<feature type="region of interest" description="Disordered" evidence="7">
    <location>
        <begin position="863"/>
        <end position="888"/>
    </location>
</feature>
<evidence type="ECO:0000256" key="2">
    <source>
        <dbReference type="ARBA" id="ARBA00022679"/>
    </source>
</evidence>
<evidence type="ECO:0000256" key="5">
    <source>
        <dbReference type="ARBA" id="ARBA00022840"/>
    </source>
</evidence>
<feature type="chain" id="PRO_5047200030" description="Protein kinase domain-containing protein" evidence="9">
    <location>
        <begin position="20"/>
        <end position="888"/>
    </location>
</feature>
<keyword evidence="1" id="KW-0723">Serine/threonine-protein kinase</keyword>
<keyword evidence="9" id="KW-0732">Signal</keyword>
<dbReference type="PANTHER" id="PTHR47989:SF45">
    <property type="entry name" value="OS01G0709500 PROTEIN"/>
    <property type="match status" value="1"/>
</dbReference>